<keyword evidence="2" id="KW-1185">Reference proteome</keyword>
<proteinExistence type="predicted"/>
<reference evidence="1 2" key="3">
    <citation type="journal article" date="2020" name="Int. J. Syst. Evol. Microbiol.">
        <title>Corynebacterium silvaticum sp. nov., a unique group of NTTB corynebacteria in wild boar and roe deer.</title>
        <authorList>
            <person name="Dangel A."/>
            <person name="Berger A."/>
            <person name="Rau J."/>
            <person name="Eisenberg T."/>
            <person name="Kampfer P."/>
            <person name="Margos G."/>
            <person name="Contzen M."/>
            <person name="Busse H.J."/>
            <person name="Konrad R."/>
            <person name="Peters M."/>
            <person name="Sting R."/>
            <person name="Sing A."/>
        </authorList>
    </citation>
    <scope>NUCLEOTIDE SEQUENCE [LARGE SCALE GENOMIC DNA]</scope>
    <source>
        <strain evidence="1 2">PO100/5</strain>
    </source>
</reference>
<dbReference type="EMBL" id="CP021417">
    <property type="protein sequence ID" value="ARU45288.1"/>
    <property type="molecule type" value="Genomic_DNA"/>
</dbReference>
<dbReference type="OrthoDB" id="5772641at2"/>
<reference evidence="1 2" key="2">
    <citation type="journal article" date="2020" name="Antonie Van Leeuwenhoek">
        <title>Phylogenomic characterisation of a novel corynebacterial species pathogenic to animals.</title>
        <authorList>
            <person name="Moller J."/>
            <person name="Musella L."/>
            <person name="Melnikov V."/>
            <person name="Geissdorfer W."/>
            <person name="Burkovski A."/>
            <person name="Sangal V."/>
        </authorList>
    </citation>
    <scope>NUCLEOTIDE SEQUENCE [LARGE SCALE GENOMIC DNA]</scope>
    <source>
        <strain evidence="1 2">PO100/5</strain>
    </source>
</reference>
<organism evidence="1 2">
    <name type="scientific">Corynebacterium silvaticum</name>
    <dbReference type="NCBI Taxonomy" id="2320431"/>
    <lineage>
        <taxon>Bacteria</taxon>
        <taxon>Bacillati</taxon>
        <taxon>Actinomycetota</taxon>
        <taxon>Actinomycetes</taxon>
        <taxon>Mycobacteriales</taxon>
        <taxon>Corynebacteriaceae</taxon>
        <taxon>Corynebacterium</taxon>
    </lineage>
</organism>
<dbReference type="AlphaFoldDB" id="A0A7Y4P9Z8"/>
<evidence type="ECO:0000313" key="2">
    <source>
        <dbReference type="Proteomes" id="UP000195652"/>
    </source>
</evidence>
<accession>A0A7Y4P9Z8</accession>
<reference evidence="1 2" key="1">
    <citation type="journal article" date="2014" name="BMC Vet. Res.">
        <title>First report of Corynebacterium pseudotuberculosis from caseous lymphadenitis lesions in Black Alentejano pig (Sus scrofa domesticus).</title>
        <authorList>
            <person name="Oliveira M."/>
            <person name="Barroco C."/>
            <person name="Mottola C."/>
            <person name="Santos R."/>
            <person name="Lemsaddek A."/>
            <person name="Tavares L."/>
            <person name="Semedo-Lemsaddek T."/>
        </authorList>
    </citation>
    <scope>NUCLEOTIDE SEQUENCE [LARGE SCALE GENOMIC DNA]</scope>
    <source>
        <strain evidence="1 2">PO100/5</strain>
    </source>
</reference>
<name>A0A7Y4P9Z8_9CORY</name>
<protein>
    <submittedName>
        <fullName evidence="1">Transcriptional regulator</fullName>
    </submittedName>
</protein>
<dbReference type="RefSeq" id="WP_087453175.1">
    <property type="nucleotide sequence ID" value="NZ_CP021417.2"/>
</dbReference>
<reference evidence="1 2" key="4">
    <citation type="journal article" date="2020" name="PLoS ONE">
        <title>Taxonomic classification of strain PO100/5 shows a broader geographic distribution and genetic markers of the recently described Corynebacterium silvaticum.</title>
        <authorList>
            <person name="Viana M.V.C."/>
            <person name="Profeta R."/>
            <person name="da Silva A.L."/>
            <person name="Hurtado R."/>
            <person name="Cerqueira J.C."/>
            <person name="Ribeiro B.F.S."/>
            <person name="Almeida M.O."/>
            <person name="Morais-Rodrigues F."/>
            <person name="Soares S.C."/>
            <person name="Oliveira M."/>
            <person name="Tavares L."/>
            <person name="Figueiredo H."/>
            <person name="Wattam A.R."/>
            <person name="Barh D."/>
            <person name="Ghosh P."/>
            <person name="Silva A."/>
            <person name="Azevedo V."/>
        </authorList>
    </citation>
    <scope>NUCLEOTIDE SEQUENCE [LARGE SCALE GENOMIC DNA]</scope>
    <source>
        <strain evidence="1 2">PO100/5</strain>
    </source>
</reference>
<evidence type="ECO:0000313" key="1">
    <source>
        <dbReference type="EMBL" id="ARU45288.1"/>
    </source>
</evidence>
<dbReference type="GeneID" id="75006836"/>
<sequence>MTTYTAKAFREEGWWGVQLEERPNILTQTRRLDQIPDMVRDALKLFPEIEPHPETATINVVVVGDIESQVAEALDLRNRAAKAQEEATASMRSTAKALHDQGLTYRDVGQLLGVTHQTAKNLATA</sequence>
<gene>
    <name evidence="1" type="ORF">CBE74_00785</name>
</gene>
<dbReference type="Proteomes" id="UP000195652">
    <property type="component" value="Chromosome"/>
</dbReference>
<dbReference type="KEGG" id="csil:CBE74_00785"/>